<evidence type="ECO:0000313" key="3">
    <source>
        <dbReference type="Proteomes" id="UP000026960"/>
    </source>
</evidence>
<organism evidence="2">
    <name type="scientific">Oryza barthii</name>
    <dbReference type="NCBI Taxonomy" id="65489"/>
    <lineage>
        <taxon>Eukaryota</taxon>
        <taxon>Viridiplantae</taxon>
        <taxon>Streptophyta</taxon>
        <taxon>Embryophyta</taxon>
        <taxon>Tracheophyta</taxon>
        <taxon>Spermatophyta</taxon>
        <taxon>Magnoliopsida</taxon>
        <taxon>Liliopsida</taxon>
        <taxon>Poales</taxon>
        <taxon>Poaceae</taxon>
        <taxon>BOP clade</taxon>
        <taxon>Oryzoideae</taxon>
        <taxon>Oryzeae</taxon>
        <taxon>Oryzinae</taxon>
        <taxon>Oryza</taxon>
    </lineage>
</organism>
<sequence length="60" mass="6478">MALVGHGMGGVRFGGIVASRARRRPGGGPRARRWHSSRRRLQGRARHDATGAYLGRSRAG</sequence>
<evidence type="ECO:0000313" key="2">
    <source>
        <dbReference type="EnsemblPlants" id="OBART02G29560.1"/>
    </source>
</evidence>
<reference evidence="2" key="1">
    <citation type="journal article" date="2009" name="Rice">
        <title>De Novo Next Generation Sequencing of Plant Genomes.</title>
        <authorList>
            <person name="Rounsley S."/>
            <person name="Marri P.R."/>
            <person name="Yu Y."/>
            <person name="He R."/>
            <person name="Sisneros N."/>
            <person name="Goicoechea J.L."/>
            <person name="Lee S.J."/>
            <person name="Angelova A."/>
            <person name="Kudrna D."/>
            <person name="Luo M."/>
            <person name="Affourtit J."/>
            <person name="Desany B."/>
            <person name="Knight J."/>
            <person name="Niazi F."/>
            <person name="Egholm M."/>
            <person name="Wing R.A."/>
        </authorList>
    </citation>
    <scope>NUCLEOTIDE SEQUENCE [LARGE SCALE GENOMIC DNA]</scope>
    <source>
        <strain evidence="2">cv. IRGC 105608</strain>
    </source>
</reference>
<feature type="compositionally biased region" description="Basic residues" evidence="1">
    <location>
        <begin position="20"/>
        <end position="44"/>
    </location>
</feature>
<dbReference type="HOGENOM" id="CLU_2945344_0_0_1"/>
<protein>
    <submittedName>
        <fullName evidence="2">Uncharacterized protein</fullName>
    </submittedName>
</protein>
<dbReference type="Gramene" id="OBART02G29560.1">
    <property type="protein sequence ID" value="OBART02G29560.1"/>
    <property type="gene ID" value="OBART02G29560"/>
</dbReference>
<dbReference type="PaxDb" id="65489-OBART02G29560.1"/>
<accession>A0A0D3F9H4</accession>
<name>A0A0D3F9H4_9ORYZ</name>
<proteinExistence type="predicted"/>
<feature type="region of interest" description="Disordered" evidence="1">
    <location>
        <begin position="19"/>
        <end position="60"/>
    </location>
</feature>
<dbReference type="AlphaFoldDB" id="A0A0D3F9H4"/>
<dbReference type="Proteomes" id="UP000026960">
    <property type="component" value="Chromosome 2"/>
</dbReference>
<evidence type="ECO:0000256" key="1">
    <source>
        <dbReference type="SAM" id="MobiDB-lite"/>
    </source>
</evidence>
<dbReference type="EnsemblPlants" id="OBART02G29560.1">
    <property type="protein sequence ID" value="OBART02G29560.1"/>
    <property type="gene ID" value="OBART02G29560"/>
</dbReference>
<keyword evidence="3" id="KW-1185">Reference proteome</keyword>
<reference evidence="2" key="2">
    <citation type="submission" date="2015-03" db="UniProtKB">
        <authorList>
            <consortium name="EnsemblPlants"/>
        </authorList>
    </citation>
    <scope>IDENTIFICATION</scope>
</reference>